<protein>
    <submittedName>
        <fullName evidence="8">TraM-binding TraD/TraG-like protein</fullName>
    </submittedName>
</protein>
<comment type="subcellular location">
    <subcellularLocation>
        <location evidence="1">Cell membrane</location>
        <topology evidence="1">Multi-pass membrane protein</topology>
    </subcellularLocation>
</comment>
<dbReference type="PANTHER" id="PTHR37937:SF1">
    <property type="entry name" value="CONJUGATIVE TRANSFER: DNA TRANSPORT"/>
    <property type="match status" value="1"/>
</dbReference>
<dbReference type="OrthoDB" id="226701at2"/>
<keyword evidence="2" id="KW-1003">Cell membrane</keyword>
<sequence length="235" mass="25406">MNPGPTPRPEFDPHHFVRRGGTLYSLSREGAGNAGPLVTALTAAVVKAAEDYATTCPGGRLPVPMIGVLDEAANVCRWKDLPDLYSHYGSRGIVLITILQSWAQGVGCWGERGMEKLWSAANRRIYGGGVDDATFLDRLTKIIGDRELLRSSTSTSKQGTSVNRQLQREQILDIAELAALPAGRAIVFSSGSRATLIRSIPWMERPYADRIRASLARHDPGARTSPTIAPTGEPS</sequence>
<keyword evidence="3" id="KW-0812">Transmembrane</keyword>
<evidence type="ECO:0000256" key="4">
    <source>
        <dbReference type="ARBA" id="ARBA00022989"/>
    </source>
</evidence>
<dbReference type="RefSeq" id="WP_132156567.1">
    <property type="nucleotide sequence ID" value="NZ_SLWR01000016.1"/>
</dbReference>
<dbReference type="Gene3D" id="3.40.50.300">
    <property type="entry name" value="P-loop containing nucleotide triphosphate hydrolases"/>
    <property type="match status" value="1"/>
</dbReference>
<dbReference type="InterPro" id="IPR032689">
    <property type="entry name" value="TraG-D_C"/>
</dbReference>
<dbReference type="InterPro" id="IPR027417">
    <property type="entry name" value="P-loop_NTPase"/>
</dbReference>
<evidence type="ECO:0000256" key="6">
    <source>
        <dbReference type="SAM" id="MobiDB-lite"/>
    </source>
</evidence>
<accession>A0A4R2I9G9</accession>
<evidence type="ECO:0000256" key="2">
    <source>
        <dbReference type="ARBA" id="ARBA00022475"/>
    </source>
</evidence>
<dbReference type="InterPro" id="IPR051539">
    <property type="entry name" value="T4SS-coupling_protein"/>
</dbReference>
<gene>
    <name evidence="8" type="ORF">EV646_116163</name>
</gene>
<dbReference type="Pfam" id="PF12696">
    <property type="entry name" value="TraG-D_C"/>
    <property type="match status" value="1"/>
</dbReference>
<evidence type="ECO:0000256" key="5">
    <source>
        <dbReference type="ARBA" id="ARBA00023136"/>
    </source>
</evidence>
<evidence type="ECO:0000313" key="8">
    <source>
        <dbReference type="EMBL" id="TCO41071.1"/>
    </source>
</evidence>
<dbReference type="Proteomes" id="UP000295573">
    <property type="component" value="Unassembled WGS sequence"/>
</dbReference>
<keyword evidence="5" id="KW-0472">Membrane</keyword>
<dbReference type="AlphaFoldDB" id="A0A4R2I9G9"/>
<feature type="compositionally biased region" description="Polar residues" evidence="6">
    <location>
        <begin position="224"/>
        <end position="235"/>
    </location>
</feature>
<name>A0A4R2I9G9_9ACTN</name>
<dbReference type="SUPFAM" id="SSF52540">
    <property type="entry name" value="P-loop containing nucleoside triphosphate hydrolases"/>
    <property type="match status" value="1"/>
</dbReference>
<keyword evidence="9" id="KW-1185">Reference proteome</keyword>
<keyword evidence="4" id="KW-1133">Transmembrane helix</keyword>
<feature type="domain" description="TraD/TraG TraM recognition site" evidence="7">
    <location>
        <begin position="66"/>
        <end position="181"/>
    </location>
</feature>
<evidence type="ECO:0000313" key="9">
    <source>
        <dbReference type="Proteomes" id="UP000295573"/>
    </source>
</evidence>
<evidence type="ECO:0000256" key="3">
    <source>
        <dbReference type="ARBA" id="ARBA00022692"/>
    </source>
</evidence>
<evidence type="ECO:0000259" key="7">
    <source>
        <dbReference type="Pfam" id="PF12696"/>
    </source>
</evidence>
<comment type="caution">
    <text evidence="8">The sequence shown here is derived from an EMBL/GenBank/DDBJ whole genome shotgun (WGS) entry which is preliminary data.</text>
</comment>
<dbReference type="CDD" id="cd01127">
    <property type="entry name" value="TrwB_TraG_TraD_VirD4"/>
    <property type="match status" value="1"/>
</dbReference>
<evidence type="ECO:0000256" key="1">
    <source>
        <dbReference type="ARBA" id="ARBA00004651"/>
    </source>
</evidence>
<reference evidence="8 9" key="1">
    <citation type="journal article" date="2015" name="Stand. Genomic Sci.">
        <title>Genomic Encyclopedia of Bacterial and Archaeal Type Strains, Phase III: the genomes of soil and plant-associated and newly described type strains.</title>
        <authorList>
            <person name="Whitman W.B."/>
            <person name="Woyke T."/>
            <person name="Klenk H.P."/>
            <person name="Zhou Y."/>
            <person name="Lilburn T.G."/>
            <person name="Beck B.J."/>
            <person name="De Vos P."/>
            <person name="Vandamme P."/>
            <person name="Eisen J.A."/>
            <person name="Garrity G."/>
            <person name="Hugenholtz P."/>
            <person name="Kyrpides N.C."/>
        </authorList>
    </citation>
    <scope>NUCLEOTIDE SEQUENCE [LARGE SCALE GENOMIC DNA]</scope>
    <source>
        <strain evidence="8 9">VKM Ac-2541</strain>
    </source>
</reference>
<dbReference type="GO" id="GO:0005886">
    <property type="term" value="C:plasma membrane"/>
    <property type="evidence" value="ECO:0007669"/>
    <property type="project" value="UniProtKB-SubCell"/>
</dbReference>
<organism evidence="8 9">
    <name type="scientific">Kribbella antiqua</name>
    <dbReference type="NCBI Taxonomy" id="2512217"/>
    <lineage>
        <taxon>Bacteria</taxon>
        <taxon>Bacillati</taxon>
        <taxon>Actinomycetota</taxon>
        <taxon>Actinomycetes</taxon>
        <taxon>Propionibacteriales</taxon>
        <taxon>Kribbellaceae</taxon>
        <taxon>Kribbella</taxon>
    </lineage>
</organism>
<dbReference type="EMBL" id="SLWR01000016">
    <property type="protein sequence ID" value="TCO41071.1"/>
    <property type="molecule type" value="Genomic_DNA"/>
</dbReference>
<proteinExistence type="predicted"/>
<dbReference type="PANTHER" id="PTHR37937">
    <property type="entry name" value="CONJUGATIVE TRANSFER: DNA TRANSPORT"/>
    <property type="match status" value="1"/>
</dbReference>
<feature type="region of interest" description="Disordered" evidence="6">
    <location>
        <begin position="214"/>
        <end position="235"/>
    </location>
</feature>